<dbReference type="Proteomes" id="UP000239485">
    <property type="component" value="Unassembled WGS sequence"/>
</dbReference>
<gene>
    <name evidence="1" type="ORF">CLV92_11358</name>
</gene>
<evidence type="ECO:0000313" key="1">
    <source>
        <dbReference type="EMBL" id="PPK92629.1"/>
    </source>
</evidence>
<evidence type="ECO:0000313" key="2">
    <source>
        <dbReference type="Proteomes" id="UP000239485"/>
    </source>
</evidence>
<accession>A0A2S6IEJ9</accession>
<protein>
    <submittedName>
        <fullName evidence="1">Uncharacterized protein</fullName>
    </submittedName>
</protein>
<sequence>MTEDRSGQPPTDGASTRAEWVQIAVPPSVRVTDSRVVFRCALGRSRTLPALVAGVGAYPAGRDRARVWTELSPRAWEWRDLPVPGGGEAEVLSAATDGTRTWVGGVTAQPGGRDVPFLVRSRDRRRWSPVELPHEAVEESFRPGALAAVENGLVAVGTVRGYRPAVLLLGDGARLLPLPVPAEWEWHHSIGIAALGPMVVAIGHGSPVGGAYRVLAYRSLDAGATWSIMQGPWRGPGSAGGVAVSAGRFVVTGGRFTEGSRLVAAAWSSADGAAWEPEELPTLDYEADEFAPHPCDDSWLEAPSVAGDRLVAPLRIGNDLRLGALERNGTGAWRPLGCTSTWAVRSADGMCAVHDDGSVLLARSGWNAGRALEVGTDGWVVPVVRAGTLHPPLLWDPFLDPTGAGESIARTPVLDVVDAAVWNITWWRTRYLLDGSGTFVEAEWDPPESEGLLQAGATGPGGARVLLGQEWVFEDEDCNSTNNVTGWFRPAPCAPWQPVGGFSTSRNEGVSDVARIGDLWVAAGRSAATATSETRDRAAVWTSVDGVRWAPANGPFEAPEDGWGSAEGVGRLPGGDPLVVGFEVSAAEDLPVAWRLVEGTWRRLALGTFGDAAGVLSSCIDDGGATLVQGHLAGRGVLLRTEDGILFSATVLGGRGDRFGPVRAVPGGFAAAGLHESDGRRGAVLWLSPDARAWHPVHLPSQRILEGVDVRVDGDHLLVSAGSFTALQVWRLKNPAALLATL</sequence>
<name>A0A2S6IEJ9_9ACTN</name>
<dbReference type="EMBL" id="PTJD01000013">
    <property type="protein sequence ID" value="PPK92629.1"/>
    <property type="molecule type" value="Genomic_DNA"/>
</dbReference>
<dbReference type="AlphaFoldDB" id="A0A2S6IEJ9"/>
<reference evidence="1 2" key="1">
    <citation type="submission" date="2018-02" db="EMBL/GenBank/DDBJ databases">
        <title>Genomic Encyclopedia of Archaeal and Bacterial Type Strains, Phase II (KMG-II): from individual species to whole genera.</title>
        <authorList>
            <person name="Goeker M."/>
        </authorList>
    </citation>
    <scope>NUCLEOTIDE SEQUENCE [LARGE SCALE GENOMIC DNA]</scope>
    <source>
        <strain evidence="1 2">DSM 22857</strain>
    </source>
</reference>
<proteinExistence type="predicted"/>
<keyword evidence="2" id="KW-1185">Reference proteome</keyword>
<organism evidence="1 2">
    <name type="scientific">Kineococcus xinjiangensis</name>
    <dbReference type="NCBI Taxonomy" id="512762"/>
    <lineage>
        <taxon>Bacteria</taxon>
        <taxon>Bacillati</taxon>
        <taxon>Actinomycetota</taxon>
        <taxon>Actinomycetes</taxon>
        <taxon>Kineosporiales</taxon>
        <taxon>Kineosporiaceae</taxon>
        <taxon>Kineococcus</taxon>
    </lineage>
</organism>
<comment type="caution">
    <text evidence="1">The sequence shown here is derived from an EMBL/GenBank/DDBJ whole genome shotgun (WGS) entry which is preliminary data.</text>
</comment>